<keyword evidence="5 6" id="KW-0378">Hydrolase</keyword>
<accession>A0ABV6RNJ4</accession>
<dbReference type="Gene3D" id="3.30.2170.10">
    <property type="entry name" value="archaeoglobus fulgidus dsm 4304 superfamily"/>
    <property type="match status" value="1"/>
</dbReference>
<gene>
    <name evidence="6" type="primary">nfi</name>
    <name evidence="7" type="ORF">ACFFGH_06280</name>
</gene>
<dbReference type="RefSeq" id="WP_386665969.1">
    <property type="nucleotide sequence ID" value="NZ_JBHLTG010000001.1"/>
</dbReference>
<comment type="caution">
    <text evidence="7">The sequence shown here is derived from an EMBL/GenBank/DDBJ whole genome shotgun (WGS) entry which is preliminary data.</text>
</comment>
<dbReference type="Pfam" id="PF04493">
    <property type="entry name" value="Endonuclease_5"/>
    <property type="match status" value="1"/>
</dbReference>
<sequence>MVIRAYGTFRLDAGFPGWDGSEHGARLLQSELASQVQLSDALRMPLRTIAGFSAADTDDGRVRAAAVLLDVQTLEPLHAEVCKFPAPLPYVRELLGFRALPAMLETLSALPREPDLAMVEGHGIAHPRRCGLATHFGLASGLPTIGVARGRLAGAFVEPGPLEGEASRLRDGDQQIGWAVRTRSESPPIFVSPGHRVSLAASLEYSLQMQCGHRLPEPVHLARRLATQPDEWARPRRRGMRDTHSSRLV</sequence>
<evidence type="ECO:0000256" key="5">
    <source>
        <dbReference type="ARBA" id="ARBA00022801"/>
    </source>
</evidence>
<organism evidence="7 8">
    <name type="scientific">Lysobacter korlensis</name>
    <dbReference type="NCBI Taxonomy" id="553636"/>
    <lineage>
        <taxon>Bacteria</taxon>
        <taxon>Pseudomonadati</taxon>
        <taxon>Pseudomonadota</taxon>
        <taxon>Gammaproteobacteria</taxon>
        <taxon>Lysobacterales</taxon>
        <taxon>Lysobacteraceae</taxon>
        <taxon>Lysobacter</taxon>
    </lineage>
</organism>
<comment type="caution">
    <text evidence="6">Lacks conserved residue(s) required for the propagation of feature annotation.</text>
</comment>
<comment type="similarity">
    <text evidence="6">Belongs to the endonuclease V family.</text>
</comment>
<keyword evidence="4 6" id="KW-0255">Endonuclease</keyword>
<dbReference type="GO" id="GO:0004519">
    <property type="term" value="F:endonuclease activity"/>
    <property type="evidence" value="ECO:0007669"/>
    <property type="project" value="UniProtKB-KW"/>
</dbReference>
<dbReference type="PANTHER" id="PTHR28511">
    <property type="entry name" value="ENDONUCLEASE V"/>
    <property type="match status" value="1"/>
</dbReference>
<dbReference type="CDD" id="cd06559">
    <property type="entry name" value="Endonuclease_V"/>
    <property type="match status" value="1"/>
</dbReference>
<dbReference type="Proteomes" id="UP001589896">
    <property type="component" value="Unassembled WGS sequence"/>
</dbReference>
<evidence type="ECO:0000256" key="4">
    <source>
        <dbReference type="ARBA" id="ARBA00022759"/>
    </source>
</evidence>
<feature type="site" description="Interaction with target DNA" evidence="6">
    <location>
        <position position="90"/>
    </location>
</feature>
<keyword evidence="6" id="KW-0227">DNA damage</keyword>
<evidence type="ECO:0000313" key="7">
    <source>
        <dbReference type="EMBL" id="MFC0677458.1"/>
    </source>
</evidence>
<comment type="function">
    <text evidence="6">DNA repair enzyme involved in the repair of deaminated bases. Selectively cleaves double-stranded DNA at the second phosphodiester bond 3' to a deoxyinosine leaving behind the intact lesion on the nicked DNA.</text>
</comment>
<keyword evidence="3 6" id="KW-0540">Nuclease</keyword>
<evidence type="ECO:0000256" key="2">
    <source>
        <dbReference type="ARBA" id="ARBA00022490"/>
    </source>
</evidence>
<protein>
    <recommendedName>
        <fullName evidence="6">Endonuclease V</fullName>
        <ecNumber evidence="6">3.1.21.7</ecNumber>
    </recommendedName>
    <alternativeName>
        <fullName evidence="6">Deoxyinosine 3'endonuclease</fullName>
    </alternativeName>
    <alternativeName>
        <fullName evidence="6">Deoxyribonuclease V</fullName>
        <shortName evidence="6">DNase V</shortName>
    </alternativeName>
</protein>
<evidence type="ECO:0000256" key="6">
    <source>
        <dbReference type="HAMAP-Rule" id="MF_00801"/>
    </source>
</evidence>
<dbReference type="HAMAP" id="MF_00801">
    <property type="entry name" value="Endonuclease_5"/>
    <property type="match status" value="1"/>
</dbReference>
<comment type="catalytic activity">
    <reaction evidence="6">
        <text>Endonucleolytic cleavage at apurinic or apyrimidinic sites to products with a 5'-phosphate.</text>
        <dbReference type="EC" id="3.1.21.7"/>
    </reaction>
</comment>
<reference evidence="7 8" key="1">
    <citation type="submission" date="2024-09" db="EMBL/GenBank/DDBJ databases">
        <authorList>
            <person name="Sun Q."/>
            <person name="Mori K."/>
        </authorList>
    </citation>
    <scope>NUCLEOTIDE SEQUENCE [LARGE SCALE GENOMIC DNA]</scope>
    <source>
        <strain evidence="7 8">KCTC 23076</strain>
    </source>
</reference>
<keyword evidence="2 6" id="KW-0963">Cytoplasm</keyword>
<name>A0ABV6RNJ4_9GAMM</name>
<dbReference type="PANTHER" id="PTHR28511:SF1">
    <property type="entry name" value="ENDONUCLEASE V"/>
    <property type="match status" value="1"/>
</dbReference>
<evidence type="ECO:0000256" key="1">
    <source>
        <dbReference type="ARBA" id="ARBA00004496"/>
    </source>
</evidence>
<dbReference type="EMBL" id="JBHLTG010000001">
    <property type="protein sequence ID" value="MFC0677458.1"/>
    <property type="molecule type" value="Genomic_DNA"/>
</dbReference>
<dbReference type="InterPro" id="IPR007581">
    <property type="entry name" value="Endonuclease-V"/>
</dbReference>
<comment type="subcellular location">
    <subcellularLocation>
        <location evidence="1 6">Cytoplasm</location>
    </subcellularLocation>
</comment>
<keyword evidence="8" id="KW-1185">Reference proteome</keyword>
<evidence type="ECO:0000313" key="8">
    <source>
        <dbReference type="Proteomes" id="UP001589896"/>
    </source>
</evidence>
<proteinExistence type="inferred from homology"/>
<evidence type="ECO:0000256" key="3">
    <source>
        <dbReference type="ARBA" id="ARBA00022722"/>
    </source>
</evidence>
<dbReference type="EC" id="3.1.21.7" evidence="6"/>
<keyword evidence="6" id="KW-0234">DNA repair</keyword>